<feature type="compositionally biased region" description="Acidic residues" evidence="4">
    <location>
        <begin position="705"/>
        <end position="716"/>
    </location>
</feature>
<dbReference type="AlphaFoldDB" id="A0A834XX04"/>
<evidence type="ECO:0000256" key="1">
    <source>
        <dbReference type="ARBA" id="ARBA00004123"/>
    </source>
</evidence>
<evidence type="ECO:0000256" key="4">
    <source>
        <dbReference type="SAM" id="MobiDB-lite"/>
    </source>
</evidence>
<keyword evidence="3" id="KW-0539">Nucleus</keyword>
<feature type="region of interest" description="Disordered" evidence="4">
    <location>
        <begin position="686"/>
        <end position="742"/>
    </location>
</feature>
<evidence type="ECO:0000256" key="2">
    <source>
        <dbReference type="ARBA" id="ARBA00010511"/>
    </source>
</evidence>
<name>A0A834XX04_APHGI</name>
<feature type="domain" description="Pre-rRNA-processing protein RIX1 N-terminal" evidence="5">
    <location>
        <begin position="34"/>
        <end position="201"/>
    </location>
</feature>
<dbReference type="OrthoDB" id="20900at2759"/>
<organism evidence="6 7">
    <name type="scientific">Aphidius gifuensis</name>
    <name type="common">Parasitoid wasp</name>
    <dbReference type="NCBI Taxonomy" id="684658"/>
    <lineage>
        <taxon>Eukaryota</taxon>
        <taxon>Metazoa</taxon>
        <taxon>Ecdysozoa</taxon>
        <taxon>Arthropoda</taxon>
        <taxon>Hexapoda</taxon>
        <taxon>Insecta</taxon>
        <taxon>Pterygota</taxon>
        <taxon>Neoptera</taxon>
        <taxon>Endopterygota</taxon>
        <taxon>Hymenoptera</taxon>
        <taxon>Apocrita</taxon>
        <taxon>Ichneumonoidea</taxon>
        <taxon>Braconidae</taxon>
        <taxon>Aphidiinae</taxon>
        <taxon>Aphidius</taxon>
    </lineage>
</organism>
<dbReference type="Proteomes" id="UP000639338">
    <property type="component" value="Unassembled WGS sequence"/>
</dbReference>
<dbReference type="GO" id="GO:0005634">
    <property type="term" value="C:nucleus"/>
    <property type="evidence" value="ECO:0007669"/>
    <property type="project" value="UniProtKB-SubCell"/>
</dbReference>
<sequence length="742" mass="83262">MAKVINLLNSLDQNNQQCDIFIKNILTVNSDLPIKKQEIDSILNSIISLINTRLNQSVTRSQGFTLLINIIPKCSKDILIKYASLWITKVIQVLENSQSTVKDITLACQTLSLLIIPCKEIQEIQKQISMQTVKQVILLISNLEKKNECGAKPTEKLQSTIKKIILPLIDSDKKNLVNAGAKCYALLARATDKSFKPVSNKIKYNCWVYNQALIINSIHLIMDELFSGILQLDSVDIWAHLELSDISNDNVIDHYNELEKRFENLCIYLVTMLRGCAGKNSVSPNDVLKLLCRGLAISPENLQNDSSFKNQLLLLSLPKIHIVPYGVKILKLYRQTLKWTDKFDSTQETISGSKPFKNVRIAVYKSLSCWLTNLGTLSGIDIIAEDILHFVFTDLKPEKYEISLVTQKQPNVSKRVARQLRNSEYENSAATGKAPTDKDILANAELSQAALITLQNIFNNSGCLLKPIIYKATQQLICPILDDVYTGVDKHSCYVKNETCRLNLLKLLQVILLNSHPLSSPPTQYAVKIFNKALNDNSSIIVEAAKSGLVAFEKIIHPSAPTLSLPSADTDDDNGEKNLTNKRPQRETLDRVRDILKGVEELEAQNKMIVNDEETTITEKQQIDIDNNDNSDGPTPCKQQKLKIVETITISTPADESIVETSFESIETEKNVSKNAVEETVNDQLTESLTEDESMHSCKSINENPEIDEAEPEESSNDVVHSNEDEEMEMMLKSFVDEVKSD</sequence>
<dbReference type="SUPFAM" id="SSF48371">
    <property type="entry name" value="ARM repeat"/>
    <property type="match status" value="1"/>
</dbReference>
<dbReference type="PANTHER" id="PTHR34105:SF1">
    <property type="entry name" value="PROLINE-, GLUTAMIC ACID- AND LEUCINE-RICH PROTEIN 1"/>
    <property type="match status" value="1"/>
</dbReference>
<dbReference type="PANTHER" id="PTHR34105">
    <property type="entry name" value="PROLINE-, GLUTAMIC ACID- AND LEUCINE-RICH PROTEIN 1"/>
    <property type="match status" value="1"/>
</dbReference>
<reference evidence="6 7" key="1">
    <citation type="submission" date="2020-08" db="EMBL/GenBank/DDBJ databases">
        <title>Aphidius gifuensis genome sequencing and assembly.</title>
        <authorList>
            <person name="Du Z."/>
        </authorList>
    </citation>
    <scope>NUCLEOTIDE SEQUENCE [LARGE SCALE GENOMIC DNA]</scope>
    <source>
        <strain evidence="6">YNYX2018</strain>
        <tissue evidence="6">Adults</tissue>
    </source>
</reference>
<accession>A0A834XX04</accession>
<dbReference type="EMBL" id="JACMRX010000003">
    <property type="protein sequence ID" value="KAF7992724.1"/>
    <property type="molecule type" value="Genomic_DNA"/>
</dbReference>
<evidence type="ECO:0000313" key="6">
    <source>
        <dbReference type="EMBL" id="KAF7992724.1"/>
    </source>
</evidence>
<gene>
    <name evidence="6" type="ORF">HCN44_005068</name>
</gene>
<comment type="similarity">
    <text evidence="2">Belongs to the RIX1/PELP1 family.</text>
</comment>
<dbReference type="GO" id="GO:0006364">
    <property type="term" value="P:rRNA processing"/>
    <property type="evidence" value="ECO:0007669"/>
    <property type="project" value="TreeGrafter"/>
</dbReference>
<feature type="region of interest" description="Disordered" evidence="4">
    <location>
        <begin position="562"/>
        <end position="584"/>
    </location>
</feature>
<protein>
    <recommendedName>
        <fullName evidence="5">Pre-rRNA-processing protein RIX1 N-terminal domain-containing protein</fullName>
    </recommendedName>
</protein>
<comment type="caution">
    <text evidence="6">The sequence shown here is derived from an EMBL/GenBank/DDBJ whole genome shotgun (WGS) entry which is preliminary data.</text>
</comment>
<proteinExistence type="inferred from homology"/>
<dbReference type="InterPro" id="IPR016024">
    <property type="entry name" value="ARM-type_fold"/>
</dbReference>
<evidence type="ECO:0000256" key="3">
    <source>
        <dbReference type="ARBA" id="ARBA00023242"/>
    </source>
</evidence>
<dbReference type="InterPro" id="IPR012583">
    <property type="entry name" value="RIX1_N"/>
</dbReference>
<evidence type="ECO:0000313" key="7">
    <source>
        <dbReference type="Proteomes" id="UP000639338"/>
    </source>
</evidence>
<evidence type="ECO:0000259" key="5">
    <source>
        <dbReference type="Pfam" id="PF08167"/>
    </source>
</evidence>
<keyword evidence="7" id="KW-1185">Reference proteome</keyword>
<comment type="subcellular location">
    <subcellularLocation>
        <location evidence="1">Nucleus</location>
    </subcellularLocation>
</comment>
<dbReference type="Pfam" id="PF08167">
    <property type="entry name" value="RIX1"/>
    <property type="match status" value="1"/>
</dbReference>